<dbReference type="RefSeq" id="WP_126987870.1">
    <property type="nucleotide sequence ID" value="NZ_JALXWX010000026.1"/>
</dbReference>
<sequence length="387" mass="40831">MARILMSGPDVTVLERTAVADAFDSGWIAPLGPAVDAFETAMAQRIGRRHAVALASGTSALHLGLLAWGVGPGDVVPTSTMTFAATANAISYTGATPYFVDSDPATGQMDPGLLAQVLEELAEEGVSVPAVVPVDLLGRSADHTRIVEIAHRAGAKVLVDSAESLGAHHAGLPAGKHGDAAIFSFNGNKIMTTSGGGMYLTDDEDAACRVRHLATQAREPAVHYEHRDIGFNYRLSNLLAAMGNAQLRRLDEMIARRRARREAYARIVEDVPGVEVFQRDGDEQDNCWLTALVVDPEVAGVDAASLSAALTEAGIESRPLWKPMHLQPVFAGIPAAVNGASERLFRTGLTLPSGSALTEAECETIDLTLRAALDRRAVSAPLTEAAT</sequence>
<feature type="modified residue" description="N6-(pyridoxal phosphate)lysine" evidence="3">
    <location>
        <position position="189"/>
    </location>
</feature>
<evidence type="ECO:0000256" key="2">
    <source>
        <dbReference type="PIRSR" id="PIRSR000390-1"/>
    </source>
</evidence>
<dbReference type="EMBL" id="QOCI01000009">
    <property type="protein sequence ID" value="RRR17915.1"/>
    <property type="molecule type" value="Genomic_DNA"/>
</dbReference>
<dbReference type="GeneID" id="78121650"/>
<dbReference type="AlphaFoldDB" id="A0A426SID2"/>
<dbReference type="GO" id="GO:0030170">
    <property type="term" value="F:pyridoxal phosphate binding"/>
    <property type="evidence" value="ECO:0007669"/>
    <property type="project" value="TreeGrafter"/>
</dbReference>
<keyword evidence="3 4" id="KW-0663">Pyridoxal phosphate</keyword>
<evidence type="ECO:0000256" key="1">
    <source>
        <dbReference type="ARBA" id="ARBA00001933"/>
    </source>
</evidence>
<dbReference type="GO" id="GO:0000271">
    <property type="term" value="P:polysaccharide biosynthetic process"/>
    <property type="evidence" value="ECO:0007669"/>
    <property type="project" value="TreeGrafter"/>
</dbReference>
<keyword evidence="6" id="KW-1185">Reference proteome</keyword>
<dbReference type="PIRSF" id="PIRSF000390">
    <property type="entry name" value="PLP_StrS"/>
    <property type="match status" value="1"/>
</dbReference>
<accession>A0A426SID2</accession>
<evidence type="ECO:0000313" key="5">
    <source>
        <dbReference type="EMBL" id="RRR17915.1"/>
    </source>
</evidence>
<dbReference type="GO" id="GO:0008483">
    <property type="term" value="F:transaminase activity"/>
    <property type="evidence" value="ECO:0007669"/>
    <property type="project" value="TreeGrafter"/>
</dbReference>
<protein>
    <submittedName>
        <fullName evidence="5">Pyridoxal-5'-phosphate-dependent protein</fullName>
    </submittedName>
</protein>
<dbReference type="InterPro" id="IPR015424">
    <property type="entry name" value="PyrdxlP-dep_Trfase"/>
</dbReference>
<feature type="active site" description="Proton acceptor" evidence="2">
    <location>
        <position position="189"/>
    </location>
</feature>
<dbReference type="InterPro" id="IPR000653">
    <property type="entry name" value="DegT/StrS_aminotransferase"/>
</dbReference>
<dbReference type="PANTHER" id="PTHR30244:SF34">
    <property type="entry name" value="DTDP-4-AMINO-4,6-DIDEOXYGALACTOSE TRANSAMINASE"/>
    <property type="match status" value="1"/>
</dbReference>
<organism evidence="5 6">
    <name type="scientific">Brachybacterium paraconglomeratum</name>
    <dbReference type="NCBI Taxonomy" id="173362"/>
    <lineage>
        <taxon>Bacteria</taxon>
        <taxon>Bacillati</taxon>
        <taxon>Actinomycetota</taxon>
        <taxon>Actinomycetes</taxon>
        <taxon>Micrococcales</taxon>
        <taxon>Dermabacteraceae</taxon>
        <taxon>Brachybacterium</taxon>
    </lineage>
</organism>
<reference evidence="5 6" key="1">
    <citation type="submission" date="2018-07" db="EMBL/GenBank/DDBJ databases">
        <title>Brachybacteriurn paraconglorneratum KCTC 9916.</title>
        <authorList>
            <person name="Li Y."/>
        </authorList>
    </citation>
    <scope>NUCLEOTIDE SEQUENCE [LARGE SCALE GENOMIC DNA]</scope>
    <source>
        <strain evidence="5 6">KCTC 9916</strain>
    </source>
</reference>
<dbReference type="Proteomes" id="UP000274327">
    <property type="component" value="Unassembled WGS sequence"/>
</dbReference>
<comment type="cofactor">
    <cofactor evidence="1">
        <name>pyridoxal 5'-phosphate</name>
        <dbReference type="ChEBI" id="CHEBI:597326"/>
    </cofactor>
</comment>
<evidence type="ECO:0000313" key="6">
    <source>
        <dbReference type="Proteomes" id="UP000274327"/>
    </source>
</evidence>
<dbReference type="PANTHER" id="PTHR30244">
    <property type="entry name" value="TRANSAMINASE"/>
    <property type="match status" value="1"/>
</dbReference>
<comment type="caution">
    <text evidence="5">The sequence shown here is derived from an EMBL/GenBank/DDBJ whole genome shotgun (WGS) entry which is preliminary data.</text>
</comment>
<dbReference type="Pfam" id="PF01041">
    <property type="entry name" value="DegT_DnrJ_EryC1"/>
    <property type="match status" value="1"/>
</dbReference>
<gene>
    <name evidence="5" type="ORF">DS079_11530</name>
</gene>
<proteinExistence type="inferred from homology"/>
<evidence type="ECO:0000256" key="3">
    <source>
        <dbReference type="PIRSR" id="PIRSR000390-2"/>
    </source>
</evidence>
<dbReference type="InterPro" id="IPR015422">
    <property type="entry name" value="PyrdxlP-dep_Trfase_small"/>
</dbReference>
<dbReference type="SUPFAM" id="SSF53383">
    <property type="entry name" value="PLP-dependent transferases"/>
    <property type="match status" value="1"/>
</dbReference>
<comment type="similarity">
    <text evidence="4">Belongs to the DegT/DnrJ/EryC1 family.</text>
</comment>
<dbReference type="Gene3D" id="3.40.640.10">
    <property type="entry name" value="Type I PLP-dependent aspartate aminotransferase-like (Major domain)"/>
    <property type="match status" value="1"/>
</dbReference>
<dbReference type="Gene3D" id="3.90.1150.10">
    <property type="entry name" value="Aspartate Aminotransferase, domain 1"/>
    <property type="match status" value="1"/>
</dbReference>
<dbReference type="CDD" id="cd00616">
    <property type="entry name" value="AHBA_syn"/>
    <property type="match status" value="1"/>
</dbReference>
<dbReference type="InterPro" id="IPR015421">
    <property type="entry name" value="PyrdxlP-dep_Trfase_major"/>
</dbReference>
<name>A0A426SID2_9MICO</name>
<evidence type="ECO:0000256" key="4">
    <source>
        <dbReference type="RuleBase" id="RU004508"/>
    </source>
</evidence>